<organism evidence="1 2">
    <name type="scientific">Pseudoduganella rivuli</name>
    <dbReference type="NCBI Taxonomy" id="2666085"/>
    <lineage>
        <taxon>Bacteria</taxon>
        <taxon>Pseudomonadati</taxon>
        <taxon>Pseudomonadota</taxon>
        <taxon>Betaproteobacteria</taxon>
        <taxon>Burkholderiales</taxon>
        <taxon>Oxalobacteraceae</taxon>
        <taxon>Telluria group</taxon>
        <taxon>Pseudoduganella</taxon>
    </lineage>
</organism>
<dbReference type="AlphaFoldDB" id="A0A7X2LRU3"/>
<sequence>MFVGDGSYLRRNGMLLLDSLSQRFLVADYGHTPRFWTQGQAGSQVTLWLLRC</sequence>
<evidence type="ECO:0000313" key="2">
    <source>
        <dbReference type="Proteomes" id="UP000446768"/>
    </source>
</evidence>
<evidence type="ECO:0000313" key="1">
    <source>
        <dbReference type="EMBL" id="MRV71596.1"/>
    </source>
</evidence>
<name>A0A7X2LRU3_9BURK</name>
<reference evidence="1 2" key="1">
    <citation type="submission" date="2019-11" db="EMBL/GenBank/DDBJ databases">
        <title>Novel species isolated from a subtropical stream in China.</title>
        <authorList>
            <person name="Lu H."/>
        </authorList>
    </citation>
    <scope>NUCLEOTIDE SEQUENCE [LARGE SCALE GENOMIC DNA]</scope>
    <source>
        <strain evidence="1 2">FT92W</strain>
    </source>
</reference>
<dbReference type="EMBL" id="WKJJ01000004">
    <property type="protein sequence ID" value="MRV71596.1"/>
    <property type="molecule type" value="Genomic_DNA"/>
</dbReference>
<accession>A0A7X2LRU3</accession>
<proteinExistence type="predicted"/>
<dbReference type="RefSeq" id="WP_154372262.1">
    <property type="nucleotide sequence ID" value="NZ_WKJJ01000004.1"/>
</dbReference>
<dbReference type="Proteomes" id="UP000446768">
    <property type="component" value="Unassembled WGS sequence"/>
</dbReference>
<gene>
    <name evidence="1" type="ORF">GJ700_07640</name>
</gene>
<keyword evidence="2" id="KW-1185">Reference proteome</keyword>
<protein>
    <submittedName>
        <fullName evidence="1">Uncharacterized protein</fullName>
    </submittedName>
</protein>
<comment type="caution">
    <text evidence="1">The sequence shown here is derived from an EMBL/GenBank/DDBJ whole genome shotgun (WGS) entry which is preliminary data.</text>
</comment>